<keyword evidence="2" id="KW-0472">Membrane</keyword>
<organism evidence="4 5">
    <name type="scientific">Ruminobacter amylophilus</name>
    <dbReference type="NCBI Taxonomy" id="867"/>
    <lineage>
        <taxon>Bacteria</taxon>
        <taxon>Pseudomonadati</taxon>
        <taxon>Pseudomonadota</taxon>
        <taxon>Gammaproteobacteria</taxon>
        <taxon>Aeromonadales</taxon>
        <taxon>Succinivibrionaceae</taxon>
        <taxon>Ruminobacter</taxon>
    </lineage>
</organism>
<dbReference type="AlphaFoldDB" id="A0A662ZFD5"/>
<keyword evidence="2" id="KW-0812">Transmembrane</keyword>
<evidence type="ECO:0000256" key="2">
    <source>
        <dbReference type="SAM" id="Phobius"/>
    </source>
</evidence>
<name>A0A662ZFD5_9GAMM</name>
<proteinExistence type="predicted"/>
<dbReference type="InterPro" id="IPR026870">
    <property type="entry name" value="Zinc_ribbon_dom"/>
</dbReference>
<feature type="transmembrane region" description="Helical" evidence="2">
    <location>
        <begin position="267"/>
        <end position="287"/>
    </location>
</feature>
<keyword evidence="5" id="KW-1185">Reference proteome</keyword>
<evidence type="ECO:0000259" key="3">
    <source>
        <dbReference type="Pfam" id="PF13240"/>
    </source>
</evidence>
<dbReference type="Proteomes" id="UP000243745">
    <property type="component" value="Unassembled WGS sequence"/>
</dbReference>
<gene>
    <name evidence="4" type="ORF">SAMN02910344_00578</name>
</gene>
<feature type="transmembrane region" description="Helical" evidence="2">
    <location>
        <begin position="374"/>
        <end position="396"/>
    </location>
</feature>
<feature type="transmembrane region" description="Helical" evidence="2">
    <location>
        <begin position="417"/>
        <end position="437"/>
    </location>
</feature>
<feature type="domain" description="Zinc-ribbon" evidence="3">
    <location>
        <begin position="3"/>
        <end position="23"/>
    </location>
</feature>
<feature type="compositionally biased region" description="Polar residues" evidence="1">
    <location>
        <begin position="189"/>
        <end position="200"/>
    </location>
</feature>
<reference evidence="4 5" key="1">
    <citation type="submission" date="2016-10" db="EMBL/GenBank/DDBJ databases">
        <authorList>
            <person name="Varghese N."/>
            <person name="Submissions S."/>
        </authorList>
    </citation>
    <scope>NUCLEOTIDE SEQUENCE [LARGE SCALE GENOMIC DNA]</scope>
    <source>
        <strain evidence="4 5">DSM 1361</strain>
    </source>
</reference>
<feature type="compositionally biased region" description="Basic and acidic residues" evidence="1">
    <location>
        <begin position="219"/>
        <end position="239"/>
    </location>
</feature>
<feature type="region of interest" description="Disordered" evidence="1">
    <location>
        <begin position="189"/>
        <end position="249"/>
    </location>
</feature>
<accession>A0A662ZFD5</accession>
<feature type="transmembrane region" description="Helical" evidence="2">
    <location>
        <begin position="343"/>
        <end position="362"/>
    </location>
</feature>
<evidence type="ECO:0000256" key="1">
    <source>
        <dbReference type="SAM" id="MobiDB-lite"/>
    </source>
</evidence>
<dbReference type="Pfam" id="PF13240">
    <property type="entry name" value="Zn_Ribbon_1"/>
    <property type="match status" value="1"/>
</dbReference>
<dbReference type="OrthoDB" id="9793824at2"/>
<protein>
    <submittedName>
        <fullName evidence="4">Zinc-ribbon domain-containing protein</fullName>
    </submittedName>
</protein>
<dbReference type="EMBL" id="FOXF01000006">
    <property type="protein sequence ID" value="SFP15356.1"/>
    <property type="molecule type" value="Genomic_DNA"/>
</dbReference>
<feature type="transmembrane region" description="Helical" evidence="2">
    <location>
        <begin position="293"/>
        <end position="310"/>
    </location>
</feature>
<keyword evidence="2" id="KW-1133">Transmembrane helix</keyword>
<dbReference type="RefSeq" id="WP_093140742.1">
    <property type="nucleotide sequence ID" value="NZ_FOXF01000006.1"/>
</dbReference>
<evidence type="ECO:0000313" key="4">
    <source>
        <dbReference type="EMBL" id="SFP15356.1"/>
    </source>
</evidence>
<sequence length="438" mass="45983">MRCQECNAELDDDVLFCEKCGARISKDNSIASKLHFSKNRPAAAAEGTSGGFYSSTNKGKSTDANNSVVFDAKTIEDDVANIVIDKSEPVQTQQAPVVDDISVEAEEAPAVQSSDSEITLDLSGENSGTEDPVTVDLSTDTSVTADDTLDFSAETSSAEELITPEVQVNSSSATAETGGIAAMIQKAMSNAGTDGASSESPDAVQETPDHGNVQQTSMTEEKADTTAKGTEDQQKKEENAGNGENNEGDDDIAGTFTYLAGSAERQINAFLGCAVGALVLLVLAVVTTDFIKVLMALLGAGCFGYAFYVAPKVIEATVNALVKGEGYYFIEYVNEISKYMKTAVIPVGAGMALLLVAMILEWCDHDYGAKYVTLLSMFAMAGGFAVSGVCAARFAVTNKIFDELASGNKPKKNYSDVINYVAAGVVFVIVILSAVMAA</sequence>
<evidence type="ECO:0000313" key="5">
    <source>
        <dbReference type="Proteomes" id="UP000243745"/>
    </source>
</evidence>